<keyword evidence="13 15" id="KW-0326">Glycosidase</keyword>
<keyword evidence="12 15" id="KW-0511">Multifunctional enzyme</keyword>
<dbReference type="SMART" id="SM01232">
    <property type="entry name" value="H2TH"/>
    <property type="match status" value="1"/>
</dbReference>
<dbReference type="InterPro" id="IPR010663">
    <property type="entry name" value="Znf_FPG/IleRS"/>
</dbReference>
<evidence type="ECO:0000256" key="3">
    <source>
        <dbReference type="ARBA" id="ARBA00011245"/>
    </source>
</evidence>
<sequence>MPELPEVETTMRGIGAHLRGRRLTEVEVRRPDLRWPVSPDFRQQLQGARIVDVGRRAKYGLLHTDRGDSVILHLGMSGRMRIAPEEIAKHDHVIFSTDETRIALNDPRRFGSLHLVRTEELAAHPLIAACGPEPLSGELTADYLAAVIRNSRSPIKALLLDGRRIAGLGNIYVCEALFEAGVRPTRKGERVTYRELGRLAGTIPAVLRRAIRAGGSTLRDFAQPSGDLGYFQHEFKVYGREGEPCLTCAQPIRRIVQSGRSSFFCPRCQR</sequence>
<evidence type="ECO:0000256" key="15">
    <source>
        <dbReference type="HAMAP-Rule" id="MF_00103"/>
    </source>
</evidence>
<feature type="active site" description="Proton donor; for beta-elimination activity" evidence="15">
    <location>
        <position position="58"/>
    </location>
</feature>
<keyword evidence="8 15" id="KW-0862">Zinc</keyword>
<evidence type="ECO:0000256" key="10">
    <source>
        <dbReference type="ARBA" id="ARBA00023204"/>
    </source>
</evidence>
<dbReference type="NCBIfam" id="NF002211">
    <property type="entry name" value="PRK01103.1"/>
    <property type="match status" value="1"/>
</dbReference>
<dbReference type="FunFam" id="1.10.8.50:FF:000003">
    <property type="entry name" value="Formamidopyrimidine-DNA glycosylase"/>
    <property type="match status" value="1"/>
</dbReference>
<organism evidence="18 19">
    <name type="scientific">Pacificimonas flava</name>
    <dbReference type="NCBI Taxonomy" id="1234595"/>
    <lineage>
        <taxon>Bacteria</taxon>
        <taxon>Pseudomonadati</taxon>
        <taxon>Pseudomonadota</taxon>
        <taxon>Alphaproteobacteria</taxon>
        <taxon>Sphingomonadales</taxon>
        <taxon>Sphingosinicellaceae</taxon>
        <taxon>Pacificimonas</taxon>
    </lineage>
</organism>
<comment type="similarity">
    <text evidence="2 15">Belongs to the FPG family.</text>
</comment>
<dbReference type="PANTHER" id="PTHR22993">
    <property type="entry name" value="FORMAMIDOPYRIMIDINE-DNA GLYCOSYLASE"/>
    <property type="match status" value="1"/>
</dbReference>
<dbReference type="GO" id="GO:0006284">
    <property type="term" value="P:base-excision repair"/>
    <property type="evidence" value="ECO:0007669"/>
    <property type="project" value="InterPro"/>
</dbReference>
<comment type="catalytic activity">
    <reaction evidence="1 15">
        <text>Hydrolysis of DNA containing ring-opened 7-methylguanine residues, releasing 2,6-diamino-4-hydroxy-5-(N-methyl)formamidopyrimidine.</text>
        <dbReference type="EC" id="3.2.2.23"/>
    </reaction>
</comment>
<comment type="function">
    <text evidence="15">Involved in base excision repair of DNA damaged by oxidation or by mutagenic agents. Acts as DNA glycosylase that recognizes and removes damaged bases. Has a preference for oxidized purines, such as 7,8-dihydro-8-oxoguanine (8-oxoG). Has AP (apurinic/apyrimidinic) lyase activity and introduces nicks in the DNA strand. Cleaves the DNA backbone by beta-delta elimination to generate a single-strand break at the site of the removed base with both 3'- and 5'-phosphates.</text>
</comment>
<dbReference type="Proteomes" id="UP000198462">
    <property type="component" value="Unassembled WGS sequence"/>
</dbReference>
<gene>
    <name evidence="15" type="primary">mutM</name>
    <name evidence="15" type="synonym">fpg</name>
    <name evidence="18" type="ORF">B5C34_04785</name>
</gene>
<dbReference type="CDD" id="cd08966">
    <property type="entry name" value="EcFpg-like_N"/>
    <property type="match status" value="1"/>
</dbReference>
<evidence type="ECO:0000256" key="13">
    <source>
        <dbReference type="ARBA" id="ARBA00023295"/>
    </source>
</evidence>
<feature type="active site" description="Proton donor" evidence="15">
    <location>
        <position position="3"/>
    </location>
</feature>
<keyword evidence="11 15" id="KW-0456">Lyase</keyword>
<dbReference type="InterPro" id="IPR035937">
    <property type="entry name" value="FPG_N"/>
</dbReference>
<evidence type="ECO:0000256" key="14">
    <source>
        <dbReference type="ARBA" id="ARBA00044632"/>
    </source>
</evidence>
<dbReference type="RefSeq" id="WP_088711626.1">
    <property type="nucleotide sequence ID" value="NZ_NFZT01000001.1"/>
</dbReference>
<evidence type="ECO:0000256" key="6">
    <source>
        <dbReference type="ARBA" id="ARBA00022771"/>
    </source>
</evidence>
<dbReference type="HAMAP" id="MF_00103">
    <property type="entry name" value="Fapy_DNA_glycosyl"/>
    <property type="match status" value="1"/>
</dbReference>
<dbReference type="Gene3D" id="3.20.190.10">
    <property type="entry name" value="MutM-like, N-terminal"/>
    <property type="match status" value="1"/>
</dbReference>
<evidence type="ECO:0000256" key="2">
    <source>
        <dbReference type="ARBA" id="ARBA00009409"/>
    </source>
</evidence>
<evidence type="ECO:0000256" key="11">
    <source>
        <dbReference type="ARBA" id="ARBA00023239"/>
    </source>
</evidence>
<name>A0A219B3D7_9SPHN</name>
<dbReference type="EMBL" id="NFZT01000001">
    <property type="protein sequence ID" value="OWV32835.1"/>
    <property type="molecule type" value="Genomic_DNA"/>
</dbReference>
<keyword evidence="10 15" id="KW-0234">DNA repair</keyword>
<feature type="active site" description="Schiff-base intermediate with DNA" evidence="15">
    <location>
        <position position="2"/>
    </location>
</feature>
<proteinExistence type="inferred from homology"/>
<dbReference type="Pfam" id="PF06827">
    <property type="entry name" value="zf-FPG_IleRS"/>
    <property type="match status" value="1"/>
</dbReference>
<keyword evidence="19" id="KW-1185">Reference proteome</keyword>
<dbReference type="OrthoDB" id="9800855at2"/>
<dbReference type="GO" id="GO:0140078">
    <property type="term" value="F:class I DNA-(apurinic or apyrimidinic site) endonuclease activity"/>
    <property type="evidence" value="ECO:0007669"/>
    <property type="project" value="UniProtKB-EC"/>
</dbReference>
<keyword evidence="7 15" id="KW-0378">Hydrolase</keyword>
<dbReference type="InterPro" id="IPR012319">
    <property type="entry name" value="FPG_cat"/>
</dbReference>
<dbReference type="Pfam" id="PF06831">
    <property type="entry name" value="H2TH"/>
    <property type="match status" value="1"/>
</dbReference>
<keyword evidence="6 15" id="KW-0863">Zinc-finger</keyword>
<dbReference type="SUPFAM" id="SSF57716">
    <property type="entry name" value="Glucocorticoid receptor-like (DNA-binding domain)"/>
    <property type="match status" value="1"/>
</dbReference>
<feature type="binding site" evidence="15">
    <location>
        <position position="108"/>
    </location>
    <ligand>
        <name>DNA</name>
        <dbReference type="ChEBI" id="CHEBI:16991"/>
    </ligand>
</feature>
<dbReference type="InterPro" id="IPR010979">
    <property type="entry name" value="Ribosomal_uS13-like_H2TH"/>
</dbReference>
<dbReference type="SUPFAM" id="SSF46946">
    <property type="entry name" value="S13-like H2TH domain"/>
    <property type="match status" value="1"/>
</dbReference>
<evidence type="ECO:0000256" key="5">
    <source>
        <dbReference type="ARBA" id="ARBA00022763"/>
    </source>
</evidence>
<dbReference type="InterPro" id="IPR015887">
    <property type="entry name" value="DNA_glyclase_Znf_dom_DNA_BS"/>
</dbReference>
<evidence type="ECO:0000256" key="12">
    <source>
        <dbReference type="ARBA" id="ARBA00023268"/>
    </source>
</evidence>
<evidence type="ECO:0000256" key="7">
    <source>
        <dbReference type="ARBA" id="ARBA00022801"/>
    </source>
</evidence>
<dbReference type="PROSITE" id="PS51066">
    <property type="entry name" value="ZF_FPG_2"/>
    <property type="match status" value="1"/>
</dbReference>
<comment type="caution">
    <text evidence="15">Lacks conserved residue(s) required for the propagation of feature annotation.</text>
</comment>
<feature type="domain" description="Formamidopyrimidine-DNA glycosylase catalytic" evidence="17">
    <location>
        <begin position="2"/>
        <end position="111"/>
    </location>
</feature>
<dbReference type="InterPro" id="IPR015886">
    <property type="entry name" value="H2TH_FPG"/>
</dbReference>
<keyword evidence="5 15" id="KW-0227">DNA damage</keyword>
<evidence type="ECO:0000256" key="4">
    <source>
        <dbReference type="ARBA" id="ARBA00022723"/>
    </source>
</evidence>
<dbReference type="Gene3D" id="1.10.8.50">
    <property type="match status" value="1"/>
</dbReference>
<feature type="domain" description="FPG-type" evidence="16">
    <location>
        <begin position="236"/>
        <end position="270"/>
    </location>
</feature>
<dbReference type="Pfam" id="PF01149">
    <property type="entry name" value="Fapy_DNA_glyco"/>
    <property type="match status" value="1"/>
</dbReference>
<dbReference type="SMART" id="SM00898">
    <property type="entry name" value="Fapy_DNA_glyco"/>
    <property type="match status" value="1"/>
</dbReference>
<evidence type="ECO:0000256" key="9">
    <source>
        <dbReference type="ARBA" id="ARBA00023125"/>
    </source>
</evidence>
<accession>A0A219B3D7</accession>
<dbReference type="PANTHER" id="PTHR22993:SF9">
    <property type="entry name" value="FORMAMIDOPYRIMIDINE-DNA GLYCOSYLASE"/>
    <property type="match status" value="1"/>
</dbReference>
<comment type="subunit">
    <text evidence="3 15">Monomer.</text>
</comment>
<keyword evidence="9 15" id="KW-0238">DNA-binding</keyword>
<evidence type="ECO:0000259" key="17">
    <source>
        <dbReference type="PROSITE" id="PS51068"/>
    </source>
</evidence>
<evidence type="ECO:0000259" key="16">
    <source>
        <dbReference type="PROSITE" id="PS51066"/>
    </source>
</evidence>
<dbReference type="SUPFAM" id="SSF81624">
    <property type="entry name" value="N-terminal domain of MutM-like DNA repair proteins"/>
    <property type="match status" value="1"/>
</dbReference>
<keyword evidence="4 15" id="KW-0479">Metal-binding</keyword>
<reference evidence="19" key="1">
    <citation type="submission" date="2017-05" db="EMBL/GenBank/DDBJ databases">
        <authorList>
            <person name="Lin X."/>
        </authorList>
    </citation>
    <scope>NUCLEOTIDE SEQUENCE [LARGE SCALE GENOMIC DNA]</scope>
    <source>
        <strain evidence="19">JLT2012</strain>
    </source>
</reference>
<dbReference type="PROSITE" id="PS01242">
    <property type="entry name" value="ZF_FPG_1"/>
    <property type="match status" value="1"/>
</dbReference>
<evidence type="ECO:0000313" key="19">
    <source>
        <dbReference type="Proteomes" id="UP000198462"/>
    </source>
</evidence>
<comment type="cofactor">
    <cofactor evidence="15">
        <name>Zn(2+)</name>
        <dbReference type="ChEBI" id="CHEBI:29105"/>
    </cofactor>
    <text evidence="15">Binds 1 zinc ion per subunit.</text>
</comment>
<dbReference type="GO" id="GO:0008270">
    <property type="term" value="F:zinc ion binding"/>
    <property type="evidence" value="ECO:0007669"/>
    <property type="project" value="UniProtKB-UniRule"/>
</dbReference>
<evidence type="ECO:0000256" key="8">
    <source>
        <dbReference type="ARBA" id="ARBA00022833"/>
    </source>
</evidence>
<comment type="caution">
    <text evidence="18">The sequence shown here is derived from an EMBL/GenBank/DDBJ whole genome shotgun (WGS) entry which is preliminary data.</text>
</comment>
<evidence type="ECO:0000313" key="18">
    <source>
        <dbReference type="EMBL" id="OWV32835.1"/>
    </source>
</evidence>
<dbReference type="PROSITE" id="PS51068">
    <property type="entry name" value="FPG_CAT"/>
    <property type="match status" value="1"/>
</dbReference>
<dbReference type="GO" id="GO:0034039">
    <property type="term" value="F:8-oxo-7,8-dihydroguanine DNA N-glycosylase activity"/>
    <property type="evidence" value="ECO:0007669"/>
    <property type="project" value="TreeGrafter"/>
</dbReference>
<dbReference type="AlphaFoldDB" id="A0A219B3D7"/>
<dbReference type="NCBIfam" id="TIGR00577">
    <property type="entry name" value="fpg"/>
    <property type="match status" value="1"/>
</dbReference>
<feature type="active site" description="Proton donor; for delta-elimination activity" evidence="15">
    <location>
        <position position="260"/>
    </location>
</feature>
<dbReference type="EC" id="4.2.99.18" evidence="15"/>
<dbReference type="InterPro" id="IPR000214">
    <property type="entry name" value="Znf_DNA_glyclase/AP_lyase"/>
</dbReference>
<protein>
    <recommendedName>
        <fullName evidence="15">Formamidopyrimidine-DNA glycosylase</fullName>
        <shortName evidence="15">Fapy-DNA glycosylase</shortName>
        <ecNumber evidence="15">3.2.2.23</ecNumber>
    </recommendedName>
    <alternativeName>
        <fullName evidence="15">DNA-(apurinic or apyrimidinic site) lyase MutM</fullName>
        <shortName evidence="15">AP lyase MutM</shortName>
        <ecNumber evidence="15">4.2.99.18</ecNumber>
    </alternativeName>
</protein>
<evidence type="ECO:0000256" key="1">
    <source>
        <dbReference type="ARBA" id="ARBA00001668"/>
    </source>
</evidence>
<dbReference type="EC" id="3.2.2.23" evidence="15"/>
<dbReference type="InterPro" id="IPR020629">
    <property type="entry name" value="FPG_Glyclase"/>
</dbReference>
<feature type="binding site" evidence="15">
    <location>
        <position position="90"/>
    </location>
    <ligand>
        <name>DNA</name>
        <dbReference type="ChEBI" id="CHEBI:16991"/>
    </ligand>
</feature>
<dbReference type="GO" id="GO:0003684">
    <property type="term" value="F:damaged DNA binding"/>
    <property type="evidence" value="ECO:0007669"/>
    <property type="project" value="InterPro"/>
</dbReference>
<comment type="catalytic activity">
    <reaction evidence="14 15">
        <text>2'-deoxyribonucleotide-(2'-deoxyribose 5'-phosphate)-2'-deoxyribonucleotide-DNA = a 3'-end 2'-deoxyribonucleotide-(2,3-dehydro-2,3-deoxyribose 5'-phosphate)-DNA + a 5'-end 5'-phospho-2'-deoxyribonucleoside-DNA + H(+)</text>
        <dbReference type="Rhea" id="RHEA:66592"/>
        <dbReference type="Rhea" id="RHEA-COMP:13180"/>
        <dbReference type="Rhea" id="RHEA-COMP:16897"/>
        <dbReference type="Rhea" id="RHEA-COMP:17067"/>
        <dbReference type="ChEBI" id="CHEBI:15378"/>
        <dbReference type="ChEBI" id="CHEBI:136412"/>
        <dbReference type="ChEBI" id="CHEBI:157695"/>
        <dbReference type="ChEBI" id="CHEBI:167181"/>
        <dbReference type="EC" id="4.2.99.18"/>
    </reaction>
</comment>